<reference evidence="5 6" key="1">
    <citation type="submission" date="2012-05" db="EMBL/GenBank/DDBJ databases">
        <authorList>
            <person name="Weinstock G."/>
            <person name="Sodergren E."/>
            <person name="Lobos E.A."/>
            <person name="Fulton L."/>
            <person name="Fulton R."/>
            <person name="Courtney L."/>
            <person name="Fronick C."/>
            <person name="O'Laughlin M."/>
            <person name="Godfrey J."/>
            <person name="Wilson R.M."/>
            <person name="Miner T."/>
            <person name="Farmer C."/>
            <person name="Delehaunty K."/>
            <person name="Cordes M."/>
            <person name="Minx P."/>
            <person name="Tomlinson C."/>
            <person name="Chen J."/>
            <person name="Wollam A."/>
            <person name="Pepin K.H."/>
            <person name="Bhonagiri V."/>
            <person name="Zhang X."/>
            <person name="Suruliraj S."/>
            <person name="Warren W."/>
            <person name="Mitreva M."/>
            <person name="Mardis E.R."/>
            <person name="Wilson R.K."/>
        </authorList>
    </citation>
    <scope>NUCLEOTIDE SEQUENCE [LARGE SCALE GENOMIC DNA]</scope>
    <source>
        <strain evidence="5 6">DSM 1785</strain>
    </source>
</reference>
<dbReference type="GO" id="GO:0015768">
    <property type="term" value="P:maltose transport"/>
    <property type="evidence" value="ECO:0007669"/>
    <property type="project" value="TreeGrafter"/>
</dbReference>
<sequence>MEGEMGKVLKRMLATMLSLTFVVSAIGCSNSTTAKNEKGRYVEERYELPSNTYIQSMVKLDDGKIAIIAYNEEGKLTSFISEDGGKTLTESTIELPKEEGKETAVMSSTYLSDGRIILSYYFMEPFNEDSVTLDGTITEGEVAEGDSETTDDNIKEEWVYEEPEYKYAIIENGGTITDIDLGNNTENEHEMMYGGPQQLASAANGDIFYSNGMGEVITQIDGETFEEKNIFSSDDYINSFLLVGDSLIICGFDSIIEFDINTGKEIGNLEELEKETIKSQTSYYPSFINSGSKDKLYYYNVNGLFAYDMESKKVSQLIDGALSSFGMTDMYLMAFIEKENDEFLAAFNDWTNNEVTLINYKYDAEIASVPDQQIRVYSLLENDAIRQAISAYAKAHPDIYIKYEIGLSWDNGVTESDALKTLNTEIMAGNGPDIILLDGLEAESYIEKGLLEDLSDVISPMVDNDEIFKNIADAYTVDEKIYQFPTSFRFPMLVGNKDTINSVTDFKSLVELTKKLASESDNRVFSDYYSPKGLLYALYYLYGNNWLNSDKTINVDEISNFFTLTKEMYDAIDANYQKYIESMNDKYQMDTNKDSNFSVDSEEGIADKNEVDENYEDVSNVYELQYYLSPSIYADSFLMDEPVSLMYGSLDGTYGYSSLITALLNDTKLDYKVLSRGDEKIFIPSNVIGINAKSENKDAAKEILKEMLSEKSKDNMMYSQGLTVNKKSLKNQFELEKSEYYEPEFDETTNHYTQGSMIFIDENGKEKEIKQLWPNEEDVNKLIGEIESLQVAPVMNRVLLVEVAKQFNEFATGNITLDDAMNTIVDNLDLYLSE</sequence>
<dbReference type="HOGENOM" id="CLU_020013_0_0_9"/>
<feature type="chain" id="PRO_5003956891" evidence="4">
    <location>
        <begin position="35"/>
        <end position="834"/>
    </location>
</feature>
<keyword evidence="2" id="KW-0813">Transport</keyword>
<accession>L1QHJ9</accession>
<dbReference type="PANTHER" id="PTHR30061">
    <property type="entry name" value="MALTOSE-BINDING PERIPLASMIC PROTEIN"/>
    <property type="match status" value="1"/>
</dbReference>
<feature type="signal peptide" evidence="4">
    <location>
        <begin position="1"/>
        <end position="34"/>
    </location>
</feature>
<dbReference type="EMBL" id="AMEZ01000035">
    <property type="protein sequence ID" value="EKY27443.1"/>
    <property type="molecule type" value="Genomic_DNA"/>
</dbReference>
<dbReference type="STRING" id="545697.HMPREF0216_01392"/>
<gene>
    <name evidence="5" type="ORF">HMPREF0216_01392</name>
</gene>
<dbReference type="SUPFAM" id="SSF53850">
    <property type="entry name" value="Periplasmic binding protein-like II"/>
    <property type="match status" value="1"/>
</dbReference>
<keyword evidence="3 4" id="KW-0732">Signal</keyword>
<dbReference type="GO" id="GO:1901982">
    <property type="term" value="F:maltose binding"/>
    <property type="evidence" value="ECO:0007669"/>
    <property type="project" value="TreeGrafter"/>
</dbReference>
<evidence type="ECO:0000256" key="4">
    <source>
        <dbReference type="SAM" id="SignalP"/>
    </source>
</evidence>
<dbReference type="SUPFAM" id="SSF50969">
    <property type="entry name" value="YVTN repeat-like/Quinoprotein amine dehydrogenase"/>
    <property type="match status" value="1"/>
</dbReference>
<evidence type="ECO:0000256" key="2">
    <source>
        <dbReference type="ARBA" id="ARBA00022448"/>
    </source>
</evidence>
<dbReference type="GO" id="GO:0042956">
    <property type="term" value="P:maltodextrin transmembrane transport"/>
    <property type="evidence" value="ECO:0007669"/>
    <property type="project" value="TreeGrafter"/>
</dbReference>
<dbReference type="InterPro" id="IPR011044">
    <property type="entry name" value="Quino_amine_DH_bsu"/>
</dbReference>
<dbReference type="PATRIC" id="fig|545697.3.peg.1371"/>
<dbReference type="PANTHER" id="PTHR30061:SF50">
    <property type="entry name" value="MALTOSE_MALTODEXTRIN-BINDING PERIPLASMIC PROTEIN"/>
    <property type="match status" value="1"/>
</dbReference>
<dbReference type="Pfam" id="PF01547">
    <property type="entry name" value="SBP_bac_1"/>
    <property type="match status" value="1"/>
</dbReference>
<proteinExistence type="inferred from homology"/>
<evidence type="ECO:0000313" key="5">
    <source>
        <dbReference type="EMBL" id="EKY27443.1"/>
    </source>
</evidence>
<evidence type="ECO:0000256" key="3">
    <source>
        <dbReference type="ARBA" id="ARBA00022729"/>
    </source>
</evidence>
<keyword evidence="6" id="KW-1185">Reference proteome</keyword>
<organism evidence="5 6">
    <name type="scientific">Clostridium celatum DSM 1785</name>
    <dbReference type="NCBI Taxonomy" id="545697"/>
    <lineage>
        <taxon>Bacteria</taxon>
        <taxon>Bacillati</taxon>
        <taxon>Bacillota</taxon>
        <taxon>Clostridia</taxon>
        <taxon>Eubacteriales</taxon>
        <taxon>Clostridiaceae</taxon>
        <taxon>Clostridium</taxon>
    </lineage>
</organism>
<dbReference type="PROSITE" id="PS51257">
    <property type="entry name" value="PROKAR_LIPOPROTEIN"/>
    <property type="match status" value="1"/>
</dbReference>
<dbReference type="Gene3D" id="3.40.190.10">
    <property type="entry name" value="Periplasmic binding protein-like II"/>
    <property type="match status" value="1"/>
</dbReference>
<dbReference type="eggNOG" id="COG1653">
    <property type="taxonomic scope" value="Bacteria"/>
</dbReference>
<protein>
    <submittedName>
        <fullName evidence="5">ABC transporter, solute-binding protein</fullName>
    </submittedName>
</protein>
<evidence type="ECO:0000313" key="6">
    <source>
        <dbReference type="Proteomes" id="UP000010420"/>
    </source>
</evidence>
<evidence type="ECO:0000256" key="1">
    <source>
        <dbReference type="ARBA" id="ARBA00008520"/>
    </source>
</evidence>
<dbReference type="AlphaFoldDB" id="L1QHJ9"/>
<dbReference type="InterPro" id="IPR006059">
    <property type="entry name" value="SBP"/>
</dbReference>
<name>L1QHJ9_9CLOT</name>
<comment type="caution">
    <text evidence="5">The sequence shown here is derived from an EMBL/GenBank/DDBJ whole genome shotgun (WGS) entry which is preliminary data.</text>
</comment>
<comment type="similarity">
    <text evidence="1">Belongs to the bacterial solute-binding protein 1 family.</text>
</comment>
<dbReference type="GO" id="GO:0055052">
    <property type="term" value="C:ATP-binding cassette (ABC) transporter complex, substrate-binding subunit-containing"/>
    <property type="evidence" value="ECO:0007669"/>
    <property type="project" value="TreeGrafter"/>
</dbReference>
<dbReference type="Proteomes" id="UP000010420">
    <property type="component" value="Unassembled WGS sequence"/>
</dbReference>